<organism evidence="1 2">
    <name type="scientific">Hygrophoropsis aurantiaca</name>
    <dbReference type="NCBI Taxonomy" id="72124"/>
    <lineage>
        <taxon>Eukaryota</taxon>
        <taxon>Fungi</taxon>
        <taxon>Dikarya</taxon>
        <taxon>Basidiomycota</taxon>
        <taxon>Agaricomycotina</taxon>
        <taxon>Agaricomycetes</taxon>
        <taxon>Agaricomycetidae</taxon>
        <taxon>Boletales</taxon>
        <taxon>Coniophorineae</taxon>
        <taxon>Hygrophoropsidaceae</taxon>
        <taxon>Hygrophoropsis</taxon>
    </lineage>
</organism>
<reference evidence="1" key="1">
    <citation type="journal article" date="2021" name="New Phytol.">
        <title>Evolutionary innovations through gain and loss of genes in the ectomycorrhizal Boletales.</title>
        <authorList>
            <person name="Wu G."/>
            <person name="Miyauchi S."/>
            <person name="Morin E."/>
            <person name="Kuo A."/>
            <person name="Drula E."/>
            <person name="Varga T."/>
            <person name="Kohler A."/>
            <person name="Feng B."/>
            <person name="Cao Y."/>
            <person name="Lipzen A."/>
            <person name="Daum C."/>
            <person name="Hundley H."/>
            <person name="Pangilinan J."/>
            <person name="Johnson J."/>
            <person name="Barry K."/>
            <person name="LaButti K."/>
            <person name="Ng V."/>
            <person name="Ahrendt S."/>
            <person name="Min B."/>
            <person name="Choi I.G."/>
            <person name="Park H."/>
            <person name="Plett J.M."/>
            <person name="Magnuson J."/>
            <person name="Spatafora J.W."/>
            <person name="Nagy L.G."/>
            <person name="Henrissat B."/>
            <person name="Grigoriev I.V."/>
            <person name="Yang Z.L."/>
            <person name="Xu J."/>
            <person name="Martin F.M."/>
        </authorList>
    </citation>
    <scope>NUCLEOTIDE SEQUENCE</scope>
    <source>
        <strain evidence="1">ATCC 28755</strain>
    </source>
</reference>
<dbReference type="EMBL" id="MU267611">
    <property type="protein sequence ID" value="KAH7914595.1"/>
    <property type="molecule type" value="Genomic_DNA"/>
</dbReference>
<evidence type="ECO:0000313" key="1">
    <source>
        <dbReference type="EMBL" id="KAH7914595.1"/>
    </source>
</evidence>
<gene>
    <name evidence="1" type="ORF">BJ138DRAFT_1205594</name>
</gene>
<keyword evidence="2" id="KW-1185">Reference proteome</keyword>
<sequence>MSRIPPALLYLTIYNPTLRPTNPVDQDDEDAEEQAHILFYTARERAVSRDRMLRQVGLAKALINFSEMFNPEDPCQNVHSQTKRMVMVNPEPDFWIHAAIEAAKTPRLPLPKGKGKDKEKSKGKDKQQDKQDGADSQTIYEYHDGALHDYALRAHLLRGYEHFKLIHGSFTSILSSIGQQALELQLERFFTIWAWVWDLENGYDLGVDLGLPLHPLHHSVLPLIDIFTSHIPENITPLILSPPNVIPSIRYKDSNYSPALARHLLSLAQPYSKDKISPLSESMLSHSSRNATSGTDKVRSNGAVHASSGFLGIPVVNLNMDVRKWSWPGALTFGKNPHAKPKSSNEAQIMEKSIGPDETITEIDKMALEDAISSGLQENYSIGIEPGPHEIRDQPPASPSKSSVEDGQDERYSSQDVDTPKTSRVPSPVGSPSNASPRISTFNAFPSHDSMTAPIPDFSSIHVFLADKDNPSETRRSKVLYMQKDSYTLALVGIFGDSEPDTVGLRQLSAQLLQDVDDAISEEVKRELESSLPSATKILQPKDNHLISKSRFTLSSQGFIAKSEHLYNGKQLLERELDILEVYCRGQNPQHWQVVSRSSGTDDVDDTGVEVYLEVSRKEASLADVGNDIQKLHRSQP</sequence>
<protein>
    <submittedName>
        <fullName evidence="1">Uncharacterized protein</fullName>
    </submittedName>
</protein>
<comment type="caution">
    <text evidence="1">The sequence shown here is derived from an EMBL/GenBank/DDBJ whole genome shotgun (WGS) entry which is preliminary data.</text>
</comment>
<proteinExistence type="predicted"/>
<name>A0ACB8AMA9_9AGAM</name>
<dbReference type="Proteomes" id="UP000790377">
    <property type="component" value="Unassembled WGS sequence"/>
</dbReference>
<evidence type="ECO:0000313" key="2">
    <source>
        <dbReference type="Proteomes" id="UP000790377"/>
    </source>
</evidence>
<accession>A0ACB8AMA9</accession>